<accession>A0A1H6W8J3</accession>
<dbReference type="GeneID" id="35003588"/>
<dbReference type="RefSeq" id="WP_089673208.1">
    <property type="nucleotide sequence ID" value="NZ_CP024845.1"/>
</dbReference>
<proteinExistence type="predicted"/>
<accession>A0A2H4Q5A6</accession>
<dbReference type="STRING" id="1073996.SAMN05444271_12228"/>
<evidence type="ECO:0000313" key="2">
    <source>
        <dbReference type="EMBL" id="SEJ11544.1"/>
    </source>
</evidence>
<feature type="domain" description="SnoaL-like" evidence="1">
    <location>
        <begin position="7"/>
        <end position="102"/>
    </location>
</feature>
<dbReference type="AlphaFoldDB" id="A0A1H6W8J3"/>
<evidence type="ECO:0000313" key="3">
    <source>
        <dbReference type="Proteomes" id="UP000198888"/>
    </source>
</evidence>
<organism evidence="2 3">
    <name type="scientific">Halohasta litchfieldiae</name>
    <dbReference type="NCBI Taxonomy" id="1073996"/>
    <lineage>
        <taxon>Archaea</taxon>
        <taxon>Methanobacteriati</taxon>
        <taxon>Methanobacteriota</taxon>
        <taxon>Stenosarchaea group</taxon>
        <taxon>Halobacteria</taxon>
        <taxon>Halobacteriales</taxon>
        <taxon>Haloferacaceae</taxon>
        <taxon>Halohasta</taxon>
    </lineage>
</organism>
<dbReference type="SUPFAM" id="SSF54427">
    <property type="entry name" value="NTF2-like"/>
    <property type="match status" value="1"/>
</dbReference>
<dbReference type="InterPro" id="IPR037401">
    <property type="entry name" value="SnoaL-like"/>
</dbReference>
<name>A0A1H6W8J3_9EURY</name>
<reference evidence="2 3" key="1">
    <citation type="submission" date="2016-10" db="EMBL/GenBank/DDBJ databases">
        <authorList>
            <person name="de Groot N.N."/>
        </authorList>
    </citation>
    <scope>NUCLEOTIDE SEQUENCE [LARGE SCALE GENOMIC DNA]</scope>
    <source>
        <strain evidence="2 3">DSM 22187</strain>
    </source>
</reference>
<protein>
    <submittedName>
        <fullName evidence="2">SnoaL-like domain-containing protein</fullName>
    </submittedName>
</protein>
<dbReference type="Proteomes" id="UP000198888">
    <property type="component" value="Unassembled WGS sequence"/>
</dbReference>
<evidence type="ECO:0000259" key="1">
    <source>
        <dbReference type="Pfam" id="PF12680"/>
    </source>
</evidence>
<dbReference type="Pfam" id="PF12680">
    <property type="entry name" value="SnoaL_2"/>
    <property type="match status" value="1"/>
</dbReference>
<dbReference type="InterPro" id="IPR032710">
    <property type="entry name" value="NTF2-like_dom_sf"/>
</dbReference>
<dbReference type="KEGG" id="hae:halTADL_2815"/>
<keyword evidence="3" id="KW-1185">Reference proteome</keyword>
<dbReference type="EMBL" id="FNYR01000022">
    <property type="protein sequence ID" value="SEJ11544.1"/>
    <property type="molecule type" value="Genomic_DNA"/>
</dbReference>
<sequence>MDQSTLVSEYYRCLDEDEYETLRSILHPEFVQHRPDRSFDGREAFVEFMQSGRPQTETTHSVQNLLESTASLAAYGRLFDADDTELFSFIDVFRFDGTGRILAVDTFS</sequence>
<dbReference type="OrthoDB" id="145984at2157"/>
<dbReference type="Gene3D" id="3.10.450.50">
    <property type="match status" value="1"/>
</dbReference>
<gene>
    <name evidence="2" type="ORF">SAMN05444271_12228</name>
</gene>